<dbReference type="HOGENOM" id="CLU_3319574_0_0_6"/>
<dbReference type="EMBL" id="FR729477">
    <property type="protein sequence ID" value="CBY26353.1"/>
    <property type="molecule type" value="Genomic_DNA"/>
</dbReference>
<gene>
    <name evidence="1" type="ordered locus">Y11_18281</name>
</gene>
<accession>A0A0H3NMP6</accession>
<dbReference type="KEGG" id="yey:Y11_18281"/>
<dbReference type="AlphaFoldDB" id="A0A0H3NMP6"/>
<evidence type="ECO:0000313" key="1">
    <source>
        <dbReference type="EMBL" id="CBY26353.1"/>
    </source>
</evidence>
<name>A0A0H3NMP6_YERE1</name>
<protein>
    <submittedName>
        <fullName evidence="1">Uncharacterized protein</fullName>
    </submittedName>
</protein>
<evidence type="ECO:0000313" key="2">
    <source>
        <dbReference type="Proteomes" id="UP000008084"/>
    </source>
</evidence>
<organism evidence="1 2">
    <name type="scientific">Yersinia enterocolitica subsp. palearctica serotype O:3 (strain DSM 13030 / CIP 106945 / Y11)</name>
    <dbReference type="NCBI Taxonomy" id="930944"/>
    <lineage>
        <taxon>Bacteria</taxon>
        <taxon>Pseudomonadati</taxon>
        <taxon>Pseudomonadota</taxon>
        <taxon>Gammaproteobacteria</taxon>
        <taxon>Enterobacterales</taxon>
        <taxon>Yersiniaceae</taxon>
        <taxon>Yersinia</taxon>
    </lineage>
</organism>
<proteinExistence type="predicted"/>
<sequence length="39" mass="4309">MSLRRKQPCVICNSDIIFPIFCNTIICVGIGGKGQNVNR</sequence>
<reference evidence="1 2" key="1">
    <citation type="journal article" date="2011" name="J. Bacteriol.">
        <title>Complete genome sequence of Yersinia enterocolitica subsp. palearctica serogroup O:3.</title>
        <authorList>
            <person name="Batzilla J."/>
            <person name="Hoper D."/>
            <person name="Antonenka U."/>
            <person name="Heesemann J."/>
            <person name="Rakin A."/>
        </authorList>
    </citation>
    <scope>NUCLEOTIDE SEQUENCE [LARGE SCALE GENOMIC DNA]</scope>
    <source>
        <strain evidence="2">DSM 13030 / CIP 106945 / Y11</strain>
    </source>
</reference>
<dbReference type="Proteomes" id="UP000008084">
    <property type="component" value="Chromosome"/>
</dbReference>
<dbReference type="PATRIC" id="fig|930944.6.peg.1816"/>